<protein>
    <submittedName>
        <fullName evidence="1">Tail fiber</fullName>
    </submittedName>
</protein>
<reference evidence="1 2" key="1">
    <citation type="submission" date="2015-10" db="EMBL/GenBank/DDBJ databases">
        <title>Large-scale maps of variable infection efficiencies in aquatic Bacteriodetes phage-host model systems.</title>
        <authorList>
            <person name="Holmfeldt K."/>
            <person name="Solonenko N."/>
            <person name="Howard-Varona C."/>
            <person name="Moreno M."/>
            <person name="Malmstrom R.R."/>
            <person name="Blow M.J."/>
            <person name="Sullivan M.B."/>
        </authorList>
    </citation>
    <scope>NUCLEOTIDE SEQUENCE [LARGE SCALE GENOMIC DNA]</scope>
</reference>
<gene>
    <name evidence="1" type="ORF">Phi17218_047</name>
</gene>
<organism evidence="1 2">
    <name type="scientific">Cellulophaga phage phi17:2_18</name>
    <dbReference type="NCBI Taxonomy" id="1747283"/>
    <lineage>
        <taxon>Viruses</taxon>
        <taxon>Duplodnaviria</taxon>
        <taxon>Heunggongvirae</taxon>
        <taxon>Uroviricota</taxon>
        <taxon>Caudoviricetes</taxon>
        <taxon>Lightbulbvirus</taxon>
        <taxon>Lightbulbvirus Cba172</taxon>
    </lineage>
</organism>
<dbReference type="Proteomes" id="UP000226403">
    <property type="component" value="Segment"/>
</dbReference>
<name>A0A0S2MX53_9CAUD</name>
<evidence type="ECO:0000313" key="1">
    <source>
        <dbReference type="EMBL" id="ALO80450.1"/>
    </source>
</evidence>
<accession>A0A0S2MX53</accession>
<dbReference type="EMBL" id="KT962247">
    <property type="protein sequence ID" value="ALO80450.1"/>
    <property type="molecule type" value="Genomic_DNA"/>
</dbReference>
<proteinExistence type="predicted"/>
<sequence length="469" mass="50628">MSCKECEEIDNLTCGCEEYCDCSIKLSTICSYYDGVKLKIINTYEGENLESVLLKVEELFKSIFEILNGSLYLNIGEGAKVYKRNNSRNQAEFRTILTSNSVSVVEYSEEIGLNINEDWLLAFLTENNPTDTNTSFVNVIAGHRIATYRSEDNTQTDINETVTSLTYNTDGTLTYVNESGVPSTFSIGEDTLTTVTNTVQGKRIATYINESGNSVAINETVTSMQSIGNQTLTYTNENGVTTSYRPTSSTTTVEGINAFSTTTQVIEGTNNATSITPLGLSARTATETRTGLQANATQAESNALLSTNKTLTPGRLPKASTTQQGIVRLATSTEISAGTSNSVGVTPAGLEQRIDSLPQSIIAKADIDFGDFFSTGSSRNLTISNSLNITSAVVIESQTNDARIRVSGSFGSSYIPTIALISKGSWNVDNDTFAMYKNLSSGSMEVLLRQIDDAGGIQDIQIRIIVSSF</sequence>
<evidence type="ECO:0000313" key="2">
    <source>
        <dbReference type="Proteomes" id="UP000226403"/>
    </source>
</evidence>